<dbReference type="RefSeq" id="XP_066715108.1">
    <property type="nucleotide sequence ID" value="XM_066859621.1"/>
</dbReference>
<protein>
    <recommendedName>
        <fullName evidence="2">DUF7708 domain-containing protein</fullName>
    </recommendedName>
</protein>
<feature type="region of interest" description="Disordered" evidence="1">
    <location>
        <begin position="43"/>
        <end position="83"/>
    </location>
</feature>
<dbReference type="Proteomes" id="UP001480595">
    <property type="component" value="Unassembled WGS sequence"/>
</dbReference>
<reference evidence="3 4" key="1">
    <citation type="submission" date="2023-01" db="EMBL/GenBank/DDBJ databases">
        <title>Analysis of 21 Apiospora genomes using comparative genomics revels a genus with tremendous synthesis potential of carbohydrate active enzymes and secondary metabolites.</title>
        <authorList>
            <person name="Sorensen T."/>
        </authorList>
    </citation>
    <scope>NUCLEOTIDE SEQUENCE [LARGE SCALE GENOMIC DNA]</scope>
    <source>
        <strain evidence="3 4">CBS 135458</strain>
    </source>
</reference>
<gene>
    <name evidence="3" type="ORF">PG994_008212</name>
</gene>
<dbReference type="EMBL" id="JAQQWL010000008">
    <property type="protein sequence ID" value="KAK8061846.1"/>
    <property type="molecule type" value="Genomic_DNA"/>
</dbReference>
<sequence>MPVTFTVQNSYSPTQEYQEIPRGGYPGVCFVWANIEHVGHHSEHRPYEMGSRARSSPGRVRERPQHGEAGWIPDSQDHAAGSPPTIRDVMNLKAEVDYKALHTRCFRPRLTRLLESVQQYASIGDVIFGASQNLLACGVWSLVRISLLTICKYSAYLEKVSVLFMKVGQSAPLLQEMASLFPHSKPLQDLVTRYFVTVVQICQKSLKFCQKQSLLNQMKLFTHDGDISHYELELGRHANAIKSQVQIEHTKVSSSTYNSVRALSTAYTRDKDT</sequence>
<dbReference type="Pfam" id="PF24809">
    <property type="entry name" value="DUF7708"/>
    <property type="match status" value="1"/>
</dbReference>
<evidence type="ECO:0000259" key="2">
    <source>
        <dbReference type="Pfam" id="PF24809"/>
    </source>
</evidence>
<evidence type="ECO:0000313" key="3">
    <source>
        <dbReference type="EMBL" id="KAK8061846.1"/>
    </source>
</evidence>
<keyword evidence="4" id="KW-1185">Reference proteome</keyword>
<name>A0ABR1USE2_9PEZI</name>
<evidence type="ECO:0000313" key="4">
    <source>
        <dbReference type="Proteomes" id="UP001480595"/>
    </source>
</evidence>
<accession>A0ABR1USE2</accession>
<comment type="caution">
    <text evidence="3">The sequence shown here is derived from an EMBL/GenBank/DDBJ whole genome shotgun (WGS) entry which is preliminary data.</text>
</comment>
<proteinExistence type="predicted"/>
<organism evidence="3 4">
    <name type="scientific">Apiospora phragmitis</name>
    <dbReference type="NCBI Taxonomy" id="2905665"/>
    <lineage>
        <taxon>Eukaryota</taxon>
        <taxon>Fungi</taxon>
        <taxon>Dikarya</taxon>
        <taxon>Ascomycota</taxon>
        <taxon>Pezizomycotina</taxon>
        <taxon>Sordariomycetes</taxon>
        <taxon>Xylariomycetidae</taxon>
        <taxon>Amphisphaeriales</taxon>
        <taxon>Apiosporaceae</taxon>
        <taxon>Apiospora</taxon>
    </lineage>
</organism>
<dbReference type="InterPro" id="IPR056125">
    <property type="entry name" value="DUF7708"/>
</dbReference>
<dbReference type="GeneID" id="92092684"/>
<feature type="domain" description="DUF7708" evidence="2">
    <location>
        <begin position="110"/>
        <end position="225"/>
    </location>
</feature>
<evidence type="ECO:0000256" key="1">
    <source>
        <dbReference type="SAM" id="MobiDB-lite"/>
    </source>
</evidence>